<evidence type="ECO:0000313" key="2">
    <source>
        <dbReference type="EMBL" id="KAG6750678.1"/>
    </source>
</evidence>
<reference evidence="2" key="1">
    <citation type="journal article" date="2020" name="bioRxiv">
        <title>Hybrid origin of Populus tomentosa Carr. identified through genome sequencing and phylogenomic analysis.</title>
        <authorList>
            <person name="An X."/>
            <person name="Gao K."/>
            <person name="Chen Z."/>
            <person name="Li J."/>
            <person name="Yang X."/>
            <person name="Yang X."/>
            <person name="Zhou J."/>
            <person name="Guo T."/>
            <person name="Zhao T."/>
            <person name="Huang S."/>
            <person name="Miao D."/>
            <person name="Khan W.U."/>
            <person name="Rao P."/>
            <person name="Ye M."/>
            <person name="Lei B."/>
            <person name="Liao W."/>
            <person name="Wang J."/>
            <person name="Ji L."/>
            <person name="Li Y."/>
            <person name="Guo B."/>
            <person name="Mustafa N.S."/>
            <person name="Li S."/>
            <person name="Yun Q."/>
            <person name="Keller S.R."/>
            <person name="Mao J."/>
            <person name="Zhang R."/>
            <person name="Strauss S.H."/>
        </authorList>
    </citation>
    <scope>NUCLEOTIDE SEQUENCE</scope>
    <source>
        <strain evidence="2">GM15</strain>
        <tissue evidence="2">Leaf</tissue>
    </source>
</reference>
<dbReference type="AlphaFoldDB" id="A0A8X7YLG3"/>
<name>A0A8X7YLG3_POPTO</name>
<evidence type="ECO:0000256" key="1">
    <source>
        <dbReference type="SAM" id="Phobius"/>
    </source>
</evidence>
<organism evidence="2 3">
    <name type="scientific">Populus tomentosa</name>
    <name type="common">Chinese white poplar</name>
    <dbReference type="NCBI Taxonomy" id="118781"/>
    <lineage>
        <taxon>Eukaryota</taxon>
        <taxon>Viridiplantae</taxon>
        <taxon>Streptophyta</taxon>
        <taxon>Embryophyta</taxon>
        <taxon>Tracheophyta</taxon>
        <taxon>Spermatophyta</taxon>
        <taxon>Magnoliopsida</taxon>
        <taxon>eudicotyledons</taxon>
        <taxon>Gunneridae</taxon>
        <taxon>Pentapetalae</taxon>
        <taxon>rosids</taxon>
        <taxon>fabids</taxon>
        <taxon>Malpighiales</taxon>
        <taxon>Salicaceae</taxon>
        <taxon>Saliceae</taxon>
        <taxon>Populus</taxon>
    </lineage>
</organism>
<dbReference type="Pfam" id="PF11833">
    <property type="entry name" value="CPP1-like"/>
    <property type="match status" value="1"/>
</dbReference>
<feature type="transmembrane region" description="Helical" evidence="1">
    <location>
        <begin position="229"/>
        <end position="249"/>
    </location>
</feature>
<gene>
    <name evidence="2" type="ORF">POTOM_045186</name>
</gene>
<dbReference type="PANTHER" id="PTHR33372">
    <property type="match status" value="1"/>
</dbReference>
<evidence type="ECO:0000313" key="3">
    <source>
        <dbReference type="Proteomes" id="UP000886885"/>
    </source>
</evidence>
<feature type="transmembrane region" description="Helical" evidence="1">
    <location>
        <begin position="269"/>
        <end position="289"/>
    </location>
</feature>
<proteinExistence type="predicted"/>
<comment type="caution">
    <text evidence="2">The sequence shown here is derived from an EMBL/GenBank/DDBJ whole genome shotgun (WGS) entry which is preliminary data.</text>
</comment>
<keyword evidence="1" id="KW-0812">Transmembrane</keyword>
<dbReference type="OrthoDB" id="525159at2759"/>
<keyword evidence="3" id="KW-1185">Reference proteome</keyword>
<keyword evidence="1" id="KW-1133">Transmembrane helix</keyword>
<dbReference type="PANTHER" id="PTHR33372:SF5">
    <property type="entry name" value="PROTEIN CHLOROPLAST J-LIKE DOMAIN 1, CHLOROPLASTIC"/>
    <property type="match status" value="1"/>
</dbReference>
<dbReference type="InterPro" id="IPR021788">
    <property type="entry name" value="CPP1-like"/>
</dbReference>
<protein>
    <submittedName>
        <fullName evidence="2">Uncharacterized protein</fullName>
    </submittedName>
</protein>
<dbReference type="Proteomes" id="UP000886885">
    <property type="component" value="Chromosome 13D"/>
</dbReference>
<accession>A0A8X7YLG3</accession>
<sequence length="302" mass="33850">MALAVSNVLNCPKRQISQRNYTLKSSVLKPLPSFLRFPRVERQHKCFIYASASAAGGSRSDNDLNPYEVLGVNPIEGFDMVKAAYAKKRKEAHVEGDEVAAAQIEKAYDKLMMAQLSNRKKGVTYGSFKVSKDIKYADKQPIVPWGPRFSKSSENDMRINLAISAAFTAWILIKRSAEYKPLQFLAFAFVYRIFEKLKAFEPPVSQTYTEEGEDEGRTLRLGKRILRSLALVFGSVAFASLVLYSSLHFVVVLESARLSLNNTKSISPLAYTGILNLIEMAGSYIPVFLYNNQVVTLTYCPE</sequence>
<keyword evidence="1" id="KW-0472">Membrane</keyword>
<dbReference type="EMBL" id="JAAWWB010000026">
    <property type="protein sequence ID" value="KAG6750678.1"/>
    <property type="molecule type" value="Genomic_DNA"/>
</dbReference>
<dbReference type="GO" id="GO:0031969">
    <property type="term" value="C:chloroplast membrane"/>
    <property type="evidence" value="ECO:0007669"/>
    <property type="project" value="TreeGrafter"/>
</dbReference>